<dbReference type="InterPro" id="IPR050879">
    <property type="entry name" value="Acyltransferase_3"/>
</dbReference>
<sequence>MTKHFSAADGIRGVACLIVVILHNVSKYLPTIGQYTKGCEKYGVWIFFTLSAFLLSVKLMNKEPTFPEYAKYIISRFFRIIPPFVVAVFTYYYMGYMNYQKMIDTISFNSSYFHFWTIPVEFKFYFTLPLFLILFLVADKIKGIMGGGALLFLLILLVQNTYPYNITIENSIQTLPYLSVFLFGVFSAVLHCRHNIKVSNAMGDSIILLIISILFIISPGVIENVFRFQPIDLMNKYVFLGILFTILIFILCNTSGYSAVFFSNKAFRFIGKYSFSIYLYHWLFLTNNQNIYGGQVETIFANTIMSIALGVLMFYLCETPMNYIRKSIENFAFKRKEISPET</sequence>
<name>A0A837LD14_9ENTR</name>
<evidence type="ECO:0000313" key="4">
    <source>
        <dbReference type="Proteomes" id="UP000036013"/>
    </source>
</evidence>
<dbReference type="GO" id="GO:0000271">
    <property type="term" value="P:polysaccharide biosynthetic process"/>
    <property type="evidence" value="ECO:0007669"/>
    <property type="project" value="TreeGrafter"/>
</dbReference>
<accession>A0A837LD14</accession>
<dbReference type="PANTHER" id="PTHR23028:SF53">
    <property type="entry name" value="ACYL_TRANSF_3 DOMAIN-CONTAINING PROTEIN"/>
    <property type="match status" value="1"/>
</dbReference>
<feature type="transmembrane region" description="Helical" evidence="1">
    <location>
        <begin position="237"/>
        <end position="262"/>
    </location>
</feature>
<feature type="transmembrane region" description="Helical" evidence="1">
    <location>
        <begin position="299"/>
        <end position="317"/>
    </location>
</feature>
<dbReference type="Pfam" id="PF01757">
    <property type="entry name" value="Acyl_transf_3"/>
    <property type="match status" value="1"/>
</dbReference>
<evidence type="ECO:0000256" key="1">
    <source>
        <dbReference type="SAM" id="Phobius"/>
    </source>
</evidence>
<dbReference type="AlphaFoldDB" id="A0A837LD14"/>
<gene>
    <name evidence="3" type="ORF">ABF77_13250</name>
</gene>
<feature type="transmembrane region" description="Helical" evidence="1">
    <location>
        <begin position="269"/>
        <end position="287"/>
    </location>
</feature>
<comment type="caution">
    <text evidence="3">The sequence shown here is derived from an EMBL/GenBank/DDBJ whole genome shotgun (WGS) entry which is preliminary data.</text>
</comment>
<feature type="transmembrane region" description="Helical" evidence="1">
    <location>
        <begin position="113"/>
        <end position="137"/>
    </location>
</feature>
<feature type="transmembrane region" description="Helical" evidence="1">
    <location>
        <begin position="205"/>
        <end position="222"/>
    </location>
</feature>
<dbReference type="InterPro" id="IPR002656">
    <property type="entry name" value="Acyl_transf_3_dom"/>
</dbReference>
<feature type="transmembrane region" description="Helical" evidence="1">
    <location>
        <begin position="174"/>
        <end position="193"/>
    </location>
</feature>
<organism evidence="3 4">
    <name type="scientific">Enterobacter roggenkampii</name>
    <dbReference type="NCBI Taxonomy" id="1812935"/>
    <lineage>
        <taxon>Bacteria</taxon>
        <taxon>Pseudomonadati</taxon>
        <taxon>Pseudomonadota</taxon>
        <taxon>Gammaproteobacteria</taxon>
        <taxon>Enterobacterales</taxon>
        <taxon>Enterobacteriaceae</taxon>
        <taxon>Enterobacter</taxon>
        <taxon>Enterobacter cloacae complex</taxon>
    </lineage>
</organism>
<protein>
    <recommendedName>
        <fullName evidence="2">Acyltransferase 3 domain-containing protein</fullName>
    </recommendedName>
</protein>
<feature type="transmembrane region" description="Helical" evidence="1">
    <location>
        <begin position="144"/>
        <end position="162"/>
    </location>
</feature>
<evidence type="ECO:0000313" key="3">
    <source>
        <dbReference type="EMBL" id="KLQ02889.1"/>
    </source>
</evidence>
<keyword evidence="1" id="KW-0812">Transmembrane</keyword>
<dbReference type="EMBL" id="LEDI01000029">
    <property type="protein sequence ID" value="KLQ02889.1"/>
    <property type="molecule type" value="Genomic_DNA"/>
</dbReference>
<dbReference type="GO" id="GO:0016020">
    <property type="term" value="C:membrane"/>
    <property type="evidence" value="ECO:0007669"/>
    <property type="project" value="TreeGrafter"/>
</dbReference>
<evidence type="ECO:0000259" key="2">
    <source>
        <dbReference type="Pfam" id="PF01757"/>
    </source>
</evidence>
<dbReference type="PANTHER" id="PTHR23028">
    <property type="entry name" value="ACETYLTRANSFERASE"/>
    <property type="match status" value="1"/>
</dbReference>
<feature type="domain" description="Acyltransferase 3" evidence="2">
    <location>
        <begin position="7"/>
        <end position="317"/>
    </location>
</feature>
<dbReference type="Proteomes" id="UP000036013">
    <property type="component" value="Unassembled WGS sequence"/>
</dbReference>
<proteinExistence type="predicted"/>
<feature type="transmembrane region" description="Helical" evidence="1">
    <location>
        <begin position="73"/>
        <end position="93"/>
    </location>
</feature>
<feature type="transmembrane region" description="Helical" evidence="1">
    <location>
        <begin position="12"/>
        <end position="30"/>
    </location>
</feature>
<keyword evidence="1" id="KW-1133">Transmembrane helix</keyword>
<keyword evidence="1" id="KW-0472">Membrane</keyword>
<reference evidence="3 4" key="1">
    <citation type="submission" date="2015-06" db="EMBL/GenBank/DDBJ databases">
        <authorList>
            <person name="Adams M."/>
            <person name="Sutton G."/>
            <person name="Nelson K."/>
            <person name="Bonomo R."/>
            <person name="McCorrison J."/>
            <person name="Sanka R."/>
            <person name="Brinkac L."/>
            <person name="Nierman W."/>
        </authorList>
    </citation>
    <scope>NUCLEOTIDE SEQUENCE [LARGE SCALE GENOMIC DNA]</scope>
    <source>
        <strain evidence="3 4">GN02692</strain>
    </source>
</reference>
<dbReference type="GO" id="GO:0016747">
    <property type="term" value="F:acyltransferase activity, transferring groups other than amino-acyl groups"/>
    <property type="evidence" value="ECO:0007669"/>
    <property type="project" value="InterPro"/>
</dbReference>
<feature type="transmembrane region" description="Helical" evidence="1">
    <location>
        <begin position="42"/>
        <end position="61"/>
    </location>
</feature>